<dbReference type="PROSITE" id="PS51186">
    <property type="entry name" value="GNAT"/>
    <property type="match status" value="1"/>
</dbReference>
<dbReference type="PANTHER" id="PTHR43441">
    <property type="entry name" value="RIBOSOMAL-PROTEIN-SERINE ACETYLTRANSFERASE"/>
    <property type="match status" value="1"/>
</dbReference>
<dbReference type="InterPro" id="IPR016181">
    <property type="entry name" value="Acyl_CoA_acyltransferase"/>
</dbReference>
<evidence type="ECO:0000313" key="3">
    <source>
        <dbReference type="Proteomes" id="UP000199470"/>
    </source>
</evidence>
<dbReference type="GO" id="GO:0005737">
    <property type="term" value="C:cytoplasm"/>
    <property type="evidence" value="ECO:0007669"/>
    <property type="project" value="TreeGrafter"/>
</dbReference>
<accession>A0A1I4MB88</accession>
<dbReference type="GO" id="GO:0008999">
    <property type="term" value="F:protein-N-terminal-alanine acetyltransferase activity"/>
    <property type="evidence" value="ECO:0007669"/>
    <property type="project" value="TreeGrafter"/>
</dbReference>
<reference evidence="2 3" key="1">
    <citation type="submission" date="2016-10" db="EMBL/GenBank/DDBJ databases">
        <authorList>
            <person name="de Groot N.N."/>
        </authorList>
    </citation>
    <scope>NUCLEOTIDE SEQUENCE [LARGE SCALE GENOMIC DNA]</scope>
    <source>
        <strain evidence="2 3">ATCC 43154</strain>
    </source>
</reference>
<dbReference type="Pfam" id="PF13302">
    <property type="entry name" value="Acetyltransf_3"/>
    <property type="match status" value="1"/>
</dbReference>
<dbReference type="STRING" id="758825.SAMN02982985_02377"/>
<dbReference type="InterPro" id="IPR000182">
    <property type="entry name" value="GNAT_dom"/>
</dbReference>
<dbReference type="Gene3D" id="3.40.630.30">
    <property type="match status" value="1"/>
</dbReference>
<dbReference type="GO" id="GO:1990189">
    <property type="term" value="F:protein N-terminal-serine acetyltransferase activity"/>
    <property type="evidence" value="ECO:0007669"/>
    <property type="project" value="TreeGrafter"/>
</dbReference>
<keyword evidence="2" id="KW-0808">Transferase</keyword>
<organism evidence="2 3">
    <name type="scientific">Rugamonas rubra</name>
    <dbReference type="NCBI Taxonomy" id="758825"/>
    <lineage>
        <taxon>Bacteria</taxon>
        <taxon>Pseudomonadati</taxon>
        <taxon>Pseudomonadota</taxon>
        <taxon>Betaproteobacteria</taxon>
        <taxon>Burkholderiales</taxon>
        <taxon>Oxalobacteraceae</taxon>
        <taxon>Telluria group</taxon>
        <taxon>Rugamonas</taxon>
    </lineage>
</organism>
<dbReference type="OrthoDB" id="9801656at2"/>
<dbReference type="InterPro" id="IPR051908">
    <property type="entry name" value="Ribosomal_N-acetyltransferase"/>
</dbReference>
<dbReference type="SUPFAM" id="SSF55729">
    <property type="entry name" value="Acyl-CoA N-acyltransferases (Nat)"/>
    <property type="match status" value="1"/>
</dbReference>
<feature type="domain" description="N-acetyltransferase" evidence="1">
    <location>
        <begin position="14"/>
        <end position="175"/>
    </location>
</feature>
<dbReference type="Proteomes" id="UP000199470">
    <property type="component" value="Unassembled WGS sequence"/>
</dbReference>
<proteinExistence type="predicted"/>
<evidence type="ECO:0000259" key="1">
    <source>
        <dbReference type="PROSITE" id="PS51186"/>
    </source>
</evidence>
<dbReference type="RefSeq" id="WP_093387744.1">
    <property type="nucleotide sequence ID" value="NZ_FOTW01000010.1"/>
</dbReference>
<evidence type="ECO:0000313" key="2">
    <source>
        <dbReference type="EMBL" id="SFM00450.1"/>
    </source>
</evidence>
<gene>
    <name evidence="2" type="ORF">SAMN02982985_02377</name>
</gene>
<dbReference type="AlphaFoldDB" id="A0A1I4MB88"/>
<keyword evidence="3" id="KW-1185">Reference proteome</keyword>
<protein>
    <submittedName>
        <fullName evidence="2">Protein N-acetyltransferase, RimJ/RimL family</fullName>
    </submittedName>
</protein>
<dbReference type="PANTHER" id="PTHR43441:SF11">
    <property type="entry name" value="RIBOSOMAL-PROTEIN-SERINE ACETYLTRANSFERASE"/>
    <property type="match status" value="1"/>
</dbReference>
<sequence length="186" mass="21266">MPRFLPTTLHSPRLTLRVLTPADADALFTICRDDETMRYWSCAPWREKAQAVDHVRQSEDNYRDGTALQLGVTLRETGQLIGTVTLYAIMRANHRCEIGYLLARPHWGHGYMGEALALLIEHGFEQLELNRIEADLHPHNAASAKLLDKLHFRLEGQLRERWFVNGEVSGSDMYGLLRSDWRAAKG</sequence>
<dbReference type="EMBL" id="FOTW01000010">
    <property type="protein sequence ID" value="SFM00450.1"/>
    <property type="molecule type" value="Genomic_DNA"/>
</dbReference>
<name>A0A1I4MB88_9BURK</name>